<evidence type="ECO:0008006" key="4">
    <source>
        <dbReference type="Google" id="ProtNLM"/>
    </source>
</evidence>
<dbReference type="InterPro" id="IPR021862">
    <property type="entry name" value="DUF3472"/>
</dbReference>
<dbReference type="AlphaFoldDB" id="A0A7S1FM33"/>
<evidence type="ECO:0000256" key="2">
    <source>
        <dbReference type="SAM" id="SignalP"/>
    </source>
</evidence>
<evidence type="ECO:0000256" key="1">
    <source>
        <dbReference type="SAM" id="MobiDB-lite"/>
    </source>
</evidence>
<proteinExistence type="predicted"/>
<name>A0A7S1FM33_9STRA</name>
<evidence type="ECO:0000313" key="3">
    <source>
        <dbReference type="EMBL" id="CAD8876710.1"/>
    </source>
</evidence>
<keyword evidence="2" id="KW-0732">Signal</keyword>
<gene>
    <name evidence="3" type="ORF">CHYS00102_LOCUS3888</name>
</gene>
<protein>
    <recommendedName>
        <fullName evidence="4">DUF3472 domain-containing protein</fullName>
    </recommendedName>
</protein>
<reference evidence="3" key="1">
    <citation type="submission" date="2021-01" db="EMBL/GenBank/DDBJ databases">
        <authorList>
            <person name="Corre E."/>
            <person name="Pelletier E."/>
            <person name="Niang G."/>
            <person name="Scheremetjew M."/>
            <person name="Finn R."/>
            <person name="Kale V."/>
            <person name="Holt S."/>
            <person name="Cochrane G."/>
            <person name="Meng A."/>
            <person name="Brown T."/>
            <person name="Cohen L."/>
        </authorList>
    </citation>
    <scope>NUCLEOTIDE SEQUENCE</scope>
    <source>
        <strain evidence="3">308</strain>
    </source>
</reference>
<dbReference type="EMBL" id="HBFR01005509">
    <property type="protein sequence ID" value="CAD8876710.1"/>
    <property type="molecule type" value="Transcribed_RNA"/>
</dbReference>
<dbReference type="Pfam" id="PF11958">
    <property type="entry name" value="DUF3472"/>
    <property type="match status" value="1"/>
</dbReference>
<feature type="region of interest" description="Disordered" evidence="1">
    <location>
        <begin position="398"/>
        <end position="417"/>
    </location>
</feature>
<organism evidence="3">
    <name type="scientific">Corethron hystrix</name>
    <dbReference type="NCBI Taxonomy" id="216773"/>
    <lineage>
        <taxon>Eukaryota</taxon>
        <taxon>Sar</taxon>
        <taxon>Stramenopiles</taxon>
        <taxon>Ochrophyta</taxon>
        <taxon>Bacillariophyta</taxon>
        <taxon>Coscinodiscophyceae</taxon>
        <taxon>Corethrophycidae</taxon>
        <taxon>Corethrales</taxon>
        <taxon>Corethraceae</taxon>
        <taxon>Corethron</taxon>
    </lineage>
</organism>
<accession>A0A7S1FM33</accession>
<feature type="chain" id="PRO_5030957135" description="DUF3472 domain-containing protein" evidence="2">
    <location>
        <begin position="21"/>
        <end position="454"/>
    </location>
</feature>
<sequence>MIFSRYFALISLSSLSFASADDVSCGGHRAPSCEECPYDSSGTYKGSAWCNGQCEWNSSSNKCVAKPGKKCGGVSTAKICADCPSGAAGCGDTDCSWHPFTSLCRDSFSDDVRTASVHLVYDKPISKPAWWFQRVVPTASAPSTYFSTNGHRFGYGGIQEVNSSTGRVIFSLWDQGGCNQDVDPNCNEDDLAKTIACGTGVTCRGFGGEGTGRQSRYDRAPFSLNEEYYFVTQAKYLGNKRMEHTGYFYDNGLWRLLSRIQVSTNNSEEWWISGLYSFVEQWTAVDTTKDRAALFGPSYMADEDATEFYQIKKVRFSHGTLENHERVNAWQAGEDWQQAVGIETGGNAEQNVRRGDTFTYPEYVPYGELTSFRKNIDCLNLAQSRDEIEACLNTNPSTDAPSMLPSDVPSDTPSISPVTARECVDTAFKHNGKKTCTKYLKKKKEAQRIVQGVG</sequence>
<feature type="signal peptide" evidence="2">
    <location>
        <begin position="1"/>
        <end position="20"/>
    </location>
</feature>